<comment type="caution">
    <text evidence="2">The sequence shown here is derived from an EMBL/GenBank/DDBJ whole genome shotgun (WGS) entry which is preliminary data.</text>
</comment>
<dbReference type="Gene3D" id="2.60.40.1120">
    <property type="entry name" value="Carboxypeptidase-like, regulatory domain"/>
    <property type="match status" value="1"/>
</dbReference>
<evidence type="ECO:0000256" key="1">
    <source>
        <dbReference type="SAM" id="SignalP"/>
    </source>
</evidence>
<organism evidence="2 3">
    <name type="scientific">Paenimyroides ceti</name>
    <dbReference type="NCBI Taxonomy" id="395087"/>
    <lineage>
        <taxon>Bacteria</taxon>
        <taxon>Pseudomonadati</taxon>
        <taxon>Bacteroidota</taxon>
        <taxon>Flavobacteriia</taxon>
        <taxon>Flavobacteriales</taxon>
        <taxon>Flavobacteriaceae</taxon>
        <taxon>Paenimyroides</taxon>
    </lineage>
</organism>
<dbReference type="EMBL" id="JAUFQU010000001">
    <property type="protein sequence ID" value="MDN3706262.1"/>
    <property type="molecule type" value="Genomic_DNA"/>
</dbReference>
<accession>A0ABT8CP29</accession>
<feature type="chain" id="PRO_5045918995" evidence="1">
    <location>
        <begin position="20"/>
        <end position="391"/>
    </location>
</feature>
<dbReference type="Pfam" id="PF13715">
    <property type="entry name" value="CarbopepD_reg_2"/>
    <property type="match status" value="1"/>
</dbReference>
<dbReference type="Proteomes" id="UP001242368">
    <property type="component" value="Unassembled WGS sequence"/>
</dbReference>
<keyword evidence="1" id="KW-0732">Signal</keyword>
<feature type="signal peptide" evidence="1">
    <location>
        <begin position="1"/>
        <end position="19"/>
    </location>
</feature>
<proteinExistence type="predicted"/>
<evidence type="ECO:0000313" key="2">
    <source>
        <dbReference type="EMBL" id="MDN3706262.1"/>
    </source>
</evidence>
<keyword evidence="3" id="KW-1185">Reference proteome</keyword>
<name>A0ABT8CP29_9FLAO</name>
<dbReference type="SUPFAM" id="SSF49464">
    <property type="entry name" value="Carboxypeptidase regulatory domain-like"/>
    <property type="match status" value="1"/>
</dbReference>
<sequence>MKQLYIGLVFLFISFGIQAQTATYSGIIKDRNTNLPVEYVSITGVNSNISTMTNADGRFRLTVPQEIKKIKFSHLNYDVLEYVLVPERKEMVVYLNSSAYEMEEMVILNRSLREVMNEIIKNSKSKFSKDIKLSTYYREMMNINNEVYSYADGMLDYFYKNKSTSNITVNESRAIKFQSKEFESYENNPVNFYLLNLQEIVTNAFQFERLSKIVKNKNYEMYLTLKKNAEGKELTTLYFEPSETAKDEIFEGTVVFDDEAKLILEINIQLSRKHLKNIKFEDRVLYRIKFSEIRYKQIFNAVDGKYFLVYDTRRVQAMVKVGERHQYLIGGIHELITVNSAVSSEKPKPDLIYYHPTLQPLGKNYTTKYWNDQNVILLNSKEEQALGKINN</sequence>
<dbReference type="RefSeq" id="WP_290362345.1">
    <property type="nucleotide sequence ID" value="NZ_JAUFQU010000001.1"/>
</dbReference>
<gene>
    <name evidence="2" type="ORF">QW060_03880</name>
</gene>
<dbReference type="InterPro" id="IPR008969">
    <property type="entry name" value="CarboxyPept-like_regulatory"/>
</dbReference>
<evidence type="ECO:0000313" key="3">
    <source>
        <dbReference type="Proteomes" id="UP001242368"/>
    </source>
</evidence>
<protein>
    <submittedName>
        <fullName evidence="2">Carboxypeptidase-like regulatory domain-containing protein</fullName>
    </submittedName>
</protein>
<reference evidence="3" key="1">
    <citation type="journal article" date="2019" name="Int. J. Syst. Evol. Microbiol.">
        <title>The Global Catalogue of Microorganisms (GCM) 10K type strain sequencing project: providing services to taxonomists for standard genome sequencing and annotation.</title>
        <authorList>
            <consortium name="The Broad Institute Genomics Platform"/>
            <consortium name="The Broad Institute Genome Sequencing Center for Infectious Disease"/>
            <person name="Wu L."/>
            <person name="Ma J."/>
        </authorList>
    </citation>
    <scope>NUCLEOTIDE SEQUENCE [LARGE SCALE GENOMIC DNA]</scope>
    <source>
        <strain evidence="3">CECT 7184</strain>
    </source>
</reference>